<sequence>MLVLLDPAAKATDGEAVRIARDVLSGGADVKVALPENAAELDRVLSHRGRRRPVVVGSDLALQRVVQALHRHGELAAGPVAVVPVGGGREVALARSLGVPVEPVAAARAVLAGVPRQLGLLLDDGDGVVLGEVRIPGRRQVRPGGWRSLWAKLIAAEQVAQPGERLRIEADGRELAGAGRQPRLVALRLPAGAESAEVVVRAAGAGRSLLRVRASRITVAGPDFGYEADGCPAGPVPARTWTAHPAAWHLVLPTG</sequence>
<proteinExistence type="predicted"/>
<evidence type="ECO:0000259" key="1">
    <source>
        <dbReference type="PROSITE" id="PS50146"/>
    </source>
</evidence>
<dbReference type="Gene3D" id="3.40.50.10330">
    <property type="entry name" value="Probable inorganic polyphosphate/atp-NAD kinase, domain 1"/>
    <property type="match status" value="1"/>
</dbReference>
<comment type="caution">
    <text evidence="2">The sequence shown here is derived from an EMBL/GenBank/DDBJ whole genome shotgun (WGS) entry which is preliminary data.</text>
</comment>
<reference evidence="2 3" key="1">
    <citation type="submission" date="2019-06" db="EMBL/GenBank/DDBJ databases">
        <title>Description of Kitasatospora acidophila sp. nov. isolated from pine grove soil, and reclassification of Streptomyces novaecaesareae to Kitasatospora novaeceasareae comb. nov.</title>
        <authorList>
            <person name="Kim M.J."/>
        </authorList>
    </citation>
    <scope>NUCLEOTIDE SEQUENCE [LARGE SCALE GENOMIC DNA]</scope>
    <source>
        <strain evidence="2 3">MMS16-CNU292</strain>
    </source>
</reference>
<keyword evidence="2" id="KW-0808">Transferase</keyword>
<dbReference type="Proteomes" id="UP000319103">
    <property type="component" value="Unassembled WGS sequence"/>
</dbReference>
<dbReference type="InterPro" id="IPR017438">
    <property type="entry name" value="ATP-NAD_kinase_N"/>
</dbReference>
<keyword evidence="3" id="KW-1185">Reference proteome</keyword>
<protein>
    <submittedName>
        <fullName evidence="2">Diacylglycerol kinase</fullName>
    </submittedName>
</protein>
<gene>
    <name evidence="2" type="ORF">E6W39_20065</name>
</gene>
<dbReference type="EMBL" id="VIGB01000003">
    <property type="protein sequence ID" value="TQF04104.1"/>
    <property type="molecule type" value="Genomic_DNA"/>
</dbReference>
<accession>A0A540W6Z1</accession>
<feature type="domain" description="DAGKc" evidence="1">
    <location>
        <begin position="1"/>
        <end position="127"/>
    </location>
</feature>
<evidence type="ECO:0000313" key="2">
    <source>
        <dbReference type="EMBL" id="TQF04104.1"/>
    </source>
</evidence>
<organism evidence="2 3">
    <name type="scientific">Kitasatospora acidiphila</name>
    <dbReference type="NCBI Taxonomy" id="2567942"/>
    <lineage>
        <taxon>Bacteria</taxon>
        <taxon>Bacillati</taxon>
        <taxon>Actinomycetota</taxon>
        <taxon>Actinomycetes</taxon>
        <taxon>Kitasatosporales</taxon>
        <taxon>Streptomycetaceae</taxon>
        <taxon>Kitasatospora</taxon>
    </lineage>
</organism>
<evidence type="ECO:0000313" key="3">
    <source>
        <dbReference type="Proteomes" id="UP000319103"/>
    </source>
</evidence>
<name>A0A540W6Z1_9ACTN</name>
<dbReference type="AlphaFoldDB" id="A0A540W6Z1"/>
<dbReference type="PROSITE" id="PS50146">
    <property type="entry name" value="DAGK"/>
    <property type="match status" value="1"/>
</dbReference>
<dbReference type="OrthoDB" id="142078at2"/>
<keyword evidence="2" id="KW-0418">Kinase</keyword>
<dbReference type="SUPFAM" id="SSF111331">
    <property type="entry name" value="NAD kinase/diacylglycerol kinase-like"/>
    <property type="match status" value="1"/>
</dbReference>
<dbReference type="InterPro" id="IPR016064">
    <property type="entry name" value="NAD/diacylglycerol_kinase_sf"/>
</dbReference>
<dbReference type="InterPro" id="IPR001206">
    <property type="entry name" value="Diacylglycerol_kinase_cat_dom"/>
</dbReference>
<dbReference type="GO" id="GO:0016301">
    <property type="term" value="F:kinase activity"/>
    <property type="evidence" value="ECO:0007669"/>
    <property type="project" value="UniProtKB-KW"/>
</dbReference>